<dbReference type="SUPFAM" id="SSF88946">
    <property type="entry name" value="Sigma2 domain of RNA polymerase sigma factors"/>
    <property type="match status" value="1"/>
</dbReference>
<comment type="similarity">
    <text evidence="1">Belongs to the sigma-70 factor family. ECF subfamily.</text>
</comment>
<feature type="domain" description="RNA polymerase sigma factor 70 region 4 type 2" evidence="7">
    <location>
        <begin position="121"/>
        <end position="169"/>
    </location>
</feature>
<dbReference type="PANTHER" id="PTHR43133">
    <property type="entry name" value="RNA POLYMERASE ECF-TYPE SIGMA FACTO"/>
    <property type="match status" value="1"/>
</dbReference>
<keyword evidence="2" id="KW-0805">Transcription regulation</keyword>
<evidence type="ECO:0000313" key="8">
    <source>
        <dbReference type="EMBL" id="OPJ61421.1"/>
    </source>
</evidence>
<dbReference type="GO" id="GO:0006352">
    <property type="term" value="P:DNA-templated transcription initiation"/>
    <property type="evidence" value="ECO:0007669"/>
    <property type="project" value="InterPro"/>
</dbReference>
<dbReference type="AlphaFoldDB" id="A0A1V4IN05"/>
<dbReference type="InterPro" id="IPR007627">
    <property type="entry name" value="RNA_pol_sigma70_r2"/>
</dbReference>
<dbReference type="RefSeq" id="WP_079424456.1">
    <property type="nucleotide sequence ID" value="NZ_MZGV01000022.1"/>
</dbReference>
<reference evidence="8 9" key="1">
    <citation type="submission" date="2017-03" db="EMBL/GenBank/DDBJ databases">
        <title>Genome sequence of Clostridium oryzae DSM 28571.</title>
        <authorList>
            <person name="Poehlein A."/>
            <person name="Daniel R."/>
        </authorList>
    </citation>
    <scope>NUCLEOTIDE SEQUENCE [LARGE SCALE GENOMIC DNA]</scope>
    <source>
        <strain evidence="8 9">DSM 28571</strain>
    </source>
</reference>
<evidence type="ECO:0000259" key="7">
    <source>
        <dbReference type="Pfam" id="PF08281"/>
    </source>
</evidence>
<gene>
    <name evidence="8" type="primary">sigW_3</name>
    <name evidence="8" type="ORF">CLORY_22870</name>
</gene>
<dbReference type="InterPro" id="IPR013249">
    <property type="entry name" value="RNA_pol_sigma70_r4_t2"/>
</dbReference>
<dbReference type="Gene3D" id="1.10.10.10">
    <property type="entry name" value="Winged helix-like DNA-binding domain superfamily/Winged helix DNA-binding domain"/>
    <property type="match status" value="1"/>
</dbReference>
<keyword evidence="3" id="KW-0731">Sigma factor</keyword>
<dbReference type="EMBL" id="MZGV01000022">
    <property type="protein sequence ID" value="OPJ61421.1"/>
    <property type="molecule type" value="Genomic_DNA"/>
</dbReference>
<protein>
    <submittedName>
        <fullName evidence="8">ECF RNA polymerase sigma factor SigW</fullName>
    </submittedName>
</protein>
<evidence type="ECO:0000256" key="3">
    <source>
        <dbReference type="ARBA" id="ARBA00023082"/>
    </source>
</evidence>
<comment type="caution">
    <text evidence="8">The sequence shown here is derived from an EMBL/GenBank/DDBJ whole genome shotgun (WGS) entry which is preliminary data.</text>
</comment>
<dbReference type="PANTHER" id="PTHR43133:SF8">
    <property type="entry name" value="RNA POLYMERASE SIGMA FACTOR HI_1459-RELATED"/>
    <property type="match status" value="1"/>
</dbReference>
<sequence>MDEDLKLIKQVLNGNIDSFNIIVNKYEMIILRYIYNILNSKEAAEDITQEVLITIYNKLYLYNSNYKFINWILQIAKNKSIDYIRKYKRVYEANIDDIKETCSKEMSPEESAEYDDTKRTIKKFINTLNPVDKQIIVLRYTQQLTFEDIAEILNISTSSAKRRYYRVRDKYKEYSSVAEEGCKI</sequence>
<dbReference type="CDD" id="cd06171">
    <property type="entry name" value="Sigma70_r4"/>
    <property type="match status" value="1"/>
</dbReference>
<evidence type="ECO:0000256" key="2">
    <source>
        <dbReference type="ARBA" id="ARBA00023015"/>
    </source>
</evidence>
<dbReference type="InterPro" id="IPR013325">
    <property type="entry name" value="RNA_pol_sigma_r2"/>
</dbReference>
<name>A0A1V4IN05_9CLOT</name>
<keyword evidence="4" id="KW-0238">DNA-binding</keyword>
<dbReference type="STRING" id="1450648.CLORY_22870"/>
<dbReference type="NCBIfam" id="TIGR02937">
    <property type="entry name" value="sigma70-ECF"/>
    <property type="match status" value="1"/>
</dbReference>
<dbReference type="InterPro" id="IPR014284">
    <property type="entry name" value="RNA_pol_sigma-70_dom"/>
</dbReference>
<dbReference type="Proteomes" id="UP000190080">
    <property type="component" value="Unassembled WGS sequence"/>
</dbReference>
<dbReference type="Pfam" id="PF08281">
    <property type="entry name" value="Sigma70_r4_2"/>
    <property type="match status" value="1"/>
</dbReference>
<evidence type="ECO:0000256" key="4">
    <source>
        <dbReference type="ARBA" id="ARBA00023125"/>
    </source>
</evidence>
<evidence type="ECO:0000259" key="6">
    <source>
        <dbReference type="Pfam" id="PF04542"/>
    </source>
</evidence>
<dbReference type="Gene3D" id="1.10.1740.10">
    <property type="match status" value="1"/>
</dbReference>
<evidence type="ECO:0000313" key="9">
    <source>
        <dbReference type="Proteomes" id="UP000190080"/>
    </source>
</evidence>
<keyword evidence="9" id="KW-1185">Reference proteome</keyword>
<dbReference type="GO" id="GO:0003677">
    <property type="term" value="F:DNA binding"/>
    <property type="evidence" value="ECO:0007669"/>
    <property type="project" value="UniProtKB-KW"/>
</dbReference>
<dbReference type="InterPro" id="IPR036388">
    <property type="entry name" value="WH-like_DNA-bd_sf"/>
</dbReference>
<evidence type="ECO:0000256" key="1">
    <source>
        <dbReference type="ARBA" id="ARBA00010641"/>
    </source>
</evidence>
<dbReference type="GO" id="GO:0016987">
    <property type="term" value="F:sigma factor activity"/>
    <property type="evidence" value="ECO:0007669"/>
    <property type="project" value="UniProtKB-KW"/>
</dbReference>
<dbReference type="InterPro" id="IPR013324">
    <property type="entry name" value="RNA_pol_sigma_r3/r4-like"/>
</dbReference>
<keyword evidence="5" id="KW-0804">Transcription</keyword>
<dbReference type="OrthoDB" id="9789355at2"/>
<dbReference type="SUPFAM" id="SSF88659">
    <property type="entry name" value="Sigma3 and sigma4 domains of RNA polymerase sigma factors"/>
    <property type="match status" value="1"/>
</dbReference>
<evidence type="ECO:0000256" key="5">
    <source>
        <dbReference type="ARBA" id="ARBA00023163"/>
    </source>
</evidence>
<accession>A0A1V4IN05</accession>
<dbReference type="InterPro" id="IPR039425">
    <property type="entry name" value="RNA_pol_sigma-70-like"/>
</dbReference>
<organism evidence="8 9">
    <name type="scientific">Clostridium oryzae</name>
    <dbReference type="NCBI Taxonomy" id="1450648"/>
    <lineage>
        <taxon>Bacteria</taxon>
        <taxon>Bacillati</taxon>
        <taxon>Bacillota</taxon>
        <taxon>Clostridia</taxon>
        <taxon>Eubacteriales</taxon>
        <taxon>Clostridiaceae</taxon>
        <taxon>Clostridium</taxon>
    </lineage>
</organism>
<proteinExistence type="inferred from homology"/>
<feature type="domain" description="RNA polymerase sigma-70 region 2" evidence="6">
    <location>
        <begin position="23"/>
        <end position="89"/>
    </location>
</feature>
<dbReference type="Pfam" id="PF04542">
    <property type="entry name" value="Sigma70_r2"/>
    <property type="match status" value="1"/>
</dbReference>